<dbReference type="InterPro" id="IPR012437">
    <property type="entry name" value="DUF1638"/>
</dbReference>
<protein>
    <submittedName>
        <fullName evidence="2">DUF1638 domain-containing protein</fullName>
    </submittedName>
</protein>
<gene>
    <name evidence="2" type="ORF">H9968_04240</name>
</gene>
<dbReference type="Pfam" id="PF07796">
    <property type="entry name" value="DUF1638"/>
    <property type="match status" value="1"/>
</dbReference>
<dbReference type="AlphaFoldDB" id="A0A9D2J751"/>
<name>A0A9D2J751_9FIRM</name>
<reference evidence="2" key="2">
    <citation type="submission" date="2021-04" db="EMBL/GenBank/DDBJ databases">
        <authorList>
            <person name="Gilroy R."/>
        </authorList>
    </citation>
    <scope>NUCLEOTIDE SEQUENCE</scope>
    <source>
        <strain evidence="2">CHK179-28034</strain>
    </source>
</reference>
<dbReference type="EMBL" id="DXBR01000042">
    <property type="protein sequence ID" value="HIZ39126.1"/>
    <property type="molecule type" value="Genomic_DNA"/>
</dbReference>
<organism evidence="2 3">
    <name type="scientific">Candidatus Anaerobutyricum stercoris</name>
    <dbReference type="NCBI Taxonomy" id="2838457"/>
    <lineage>
        <taxon>Bacteria</taxon>
        <taxon>Bacillati</taxon>
        <taxon>Bacillota</taxon>
        <taxon>Clostridia</taxon>
        <taxon>Lachnospirales</taxon>
        <taxon>Lachnospiraceae</taxon>
        <taxon>Anaerobutyricum</taxon>
    </lineage>
</organism>
<feature type="domain" description="DUF1638" evidence="1">
    <location>
        <begin position="32"/>
        <end position="195"/>
    </location>
</feature>
<proteinExistence type="predicted"/>
<dbReference type="Proteomes" id="UP000824049">
    <property type="component" value="Unassembled WGS sequence"/>
</dbReference>
<evidence type="ECO:0000313" key="2">
    <source>
        <dbReference type="EMBL" id="HIZ39126.1"/>
    </source>
</evidence>
<reference evidence="2" key="1">
    <citation type="journal article" date="2021" name="PeerJ">
        <title>Extensive microbial diversity within the chicken gut microbiome revealed by metagenomics and culture.</title>
        <authorList>
            <person name="Gilroy R."/>
            <person name="Ravi A."/>
            <person name="Getino M."/>
            <person name="Pursley I."/>
            <person name="Horton D.L."/>
            <person name="Alikhan N.F."/>
            <person name="Baker D."/>
            <person name="Gharbi K."/>
            <person name="Hall N."/>
            <person name="Watson M."/>
            <person name="Adriaenssens E.M."/>
            <person name="Foster-Nyarko E."/>
            <person name="Jarju S."/>
            <person name="Secka A."/>
            <person name="Antonio M."/>
            <person name="Oren A."/>
            <person name="Chaudhuri R.R."/>
            <person name="La Ragione R."/>
            <person name="Hildebrand F."/>
            <person name="Pallen M.J."/>
        </authorList>
    </citation>
    <scope>NUCLEOTIDE SEQUENCE</scope>
    <source>
        <strain evidence="2">CHK179-28034</strain>
    </source>
</reference>
<evidence type="ECO:0000313" key="3">
    <source>
        <dbReference type="Proteomes" id="UP000824049"/>
    </source>
</evidence>
<comment type="caution">
    <text evidence="2">The sequence shown here is derived from an EMBL/GenBank/DDBJ whole genome shotgun (WGS) entry which is preliminary data.</text>
</comment>
<accession>A0A9D2J751</accession>
<evidence type="ECO:0000259" key="1">
    <source>
        <dbReference type="Pfam" id="PF07796"/>
    </source>
</evidence>
<sequence length="231" mass="26541">MRTALIACKTLEKEISHILGQEPAKIDVILYVPSGLHNTTSRLQEAVREQMRLLEGKGIERLLLCFGLCGNVVEGLVTGDYETVMPKADDCITLLLGSAERRRELDKTKRGYFLTEGWLQGEANLHKEYKDAVEMYGQEMADAIYREIFQGYEYLTLIDTGRPDYRAFVEKGKKIAEDFGLKPLSVKGEQGWLRDYLLQDIEDLQKQDKVVIYPPHSKMRFQDFIPSEEEK</sequence>